<evidence type="ECO:0000313" key="2">
    <source>
        <dbReference type="Proteomes" id="UP000316688"/>
    </source>
</evidence>
<dbReference type="AlphaFoldDB" id="A0A557RNE3"/>
<gene>
    <name evidence="1" type="ORF">FPL11_03200</name>
</gene>
<keyword evidence="2" id="KW-1185">Reference proteome</keyword>
<proteinExistence type="predicted"/>
<dbReference type="Proteomes" id="UP000316688">
    <property type="component" value="Unassembled WGS sequence"/>
</dbReference>
<sequence>MSTMKLDDYIARIDYDEDREVFHGRIINIRDVVNFYGATPAELKQEFRNSLECYLEVCAERGLEPAKPYSGRFNIRMSSEEHRLIAQAAEHHGESLNAWARKTLDDAARRELDPAG</sequence>
<dbReference type="EMBL" id="VMKP01000001">
    <property type="protein sequence ID" value="TVO66704.1"/>
    <property type="molecule type" value="Genomic_DNA"/>
</dbReference>
<name>A0A557RNE3_9GAMM</name>
<comment type="caution">
    <text evidence="1">The sequence shown here is derived from an EMBL/GenBank/DDBJ whole genome shotgun (WGS) entry which is preliminary data.</text>
</comment>
<dbReference type="SUPFAM" id="SSF47598">
    <property type="entry name" value="Ribbon-helix-helix"/>
    <property type="match status" value="1"/>
</dbReference>
<reference evidence="1 2" key="1">
    <citation type="submission" date="2019-07" db="EMBL/GenBank/DDBJ databases">
        <title>Reclasification of Spiribacter aquaticus.</title>
        <authorList>
            <person name="Leon M.J."/>
            <person name="Sanchez-Porro C."/>
            <person name="Ventosa A."/>
        </authorList>
    </citation>
    <scope>NUCLEOTIDE SEQUENCE [LARGE SCALE GENOMIC DNA]</scope>
    <source>
        <strain evidence="1 2">SP30</strain>
    </source>
</reference>
<dbReference type="InterPro" id="IPR010985">
    <property type="entry name" value="Ribbon_hlx_hlx"/>
</dbReference>
<organism evidence="1 2">
    <name type="scientific">Spiribacter aquaticus</name>
    <dbReference type="NCBI Taxonomy" id="1935996"/>
    <lineage>
        <taxon>Bacteria</taxon>
        <taxon>Pseudomonadati</taxon>
        <taxon>Pseudomonadota</taxon>
        <taxon>Gammaproteobacteria</taxon>
        <taxon>Chromatiales</taxon>
        <taxon>Ectothiorhodospiraceae</taxon>
        <taxon>Spiribacter</taxon>
    </lineage>
</organism>
<protein>
    <submittedName>
        <fullName evidence="1">Type II toxin-antitoxin system HicB family antitoxin</fullName>
    </submittedName>
</protein>
<evidence type="ECO:0000313" key="1">
    <source>
        <dbReference type="EMBL" id="TVO66704.1"/>
    </source>
</evidence>
<dbReference type="Gene3D" id="1.20.5.780">
    <property type="entry name" value="Single helix bin"/>
    <property type="match status" value="1"/>
</dbReference>
<accession>A0A557RNE3</accession>
<dbReference type="Pfam" id="PF05534">
    <property type="entry name" value="HicB"/>
    <property type="match status" value="1"/>
</dbReference>
<dbReference type="SUPFAM" id="SSF143100">
    <property type="entry name" value="TTHA1013/TTHA0281-like"/>
    <property type="match status" value="1"/>
</dbReference>
<dbReference type="GO" id="GO:0006355">
    <property type="term" value="P:regulation of DNA-templated transcription"/>
    <property type="evidence" value="ECO:0007669"/>
    <property type="project" value="InterPro"/>
</dbReference>
<dbReference type="InterPro" id="IPR008651">
    <property type="entry name" value="Uncharacterised_HicB"/>
</dbReference>
<dbReference type="InterPro" id="IPR035069">
    <property type="entry name" value="TTHA1013/TTHA0281-like"/>
</dbReference>
<dbReference type="RefSeq" id="WP_144347201.1">
    <property type="nucleotide sequence ID" value="NZ_VMKP01000001.1"/>
</dbReference>